<sequence length="221" mass="22301">MTNWMKAVFLSAPLALGSAFAPTGAQAAFIVQTGIVGGSGDVDNVVSNPCSGTTTGPASTVQGCLQSSQSTIVNFSSTTDQLVISGGQATLEAVDKIINQLTVSLAAAGATFSKMIIDIQNTNNATASITFSADPNSGLGPYTFALGNGSNFFTITGEAFNSVSFTAPDPTDPKQANAALFIEVKQVRLGGQGIPVPVPASLALFGVALAGLGLALRRRAA</sequence>
<evidence type="ECO:0000256" key="1">
    <source>
        <dbReference type="SAM" id="Phobius"/>
    </source>
</evidence>
<evidence type="ECO:0000259" key="3">
    <source>
        <dbReference type="Pfam" id="PF07589"/>
    </source>
</evidence>
<accession>A0A840XQS7</accession>
<feature type="domain" description="Ice-binding protein C-terminal" evidence="3">
    <location>
        <begin position="195"/>
        <end position="219"/>
    </location>
</feature>
<evidence type="ECO:0000313" key="4">
    <source>
        <dbReference type="EMBL" id="MBB5690925.1"/>
    </source>
</evidence>
<dbReference type="RefSeq" id="WP_184486323.1">
    <property type="nucleotide sequence ID" value="NZ_JAAEDJ010000002.1"/>
</dbReference>
<organism evidence="4 5">
    <name type="scientific">Neoroseomonas alkaliterrae</name>
    <dbReference type="NCBI Taxonomy" id="1452450"/>
    <lineage>
        <taxon>Bacteria</taxon>
        <taxon>Pseudomonadati</taxon>
        <taxon>Pseudomonadota</taxon>
        <taxon>Alphaproteobacteria</taxon>
        <taxon>Acetobacterales</taxon>
        <taxon>Acetobacteraceae</taxon>
        <taxon>Neoroseomonas</taxon>
    </lineage>
</organism>
<comment type="caution">
    <text evidence="4">The sequence shown here is derived from an EMBL/GenBank/DDBJ whole genome shotgun (WGS) entry which is preliminary data.</text>
</comment>
<dbReference type="Pfam" id="PF07589">
    <property type="entry name" value="PEP-CTERM"/>
    <property type="match status" value="1"/>
</dbReference>
<keyword evidence="1" id="KW-1133">Transmembrane helix</keyword>
<proteinExistence type="predicted"/>
<feature type="chain" id="PRO_5032428175" description="Ice-binding protein C-terminal domain-containing protein" evidence="2">
    <location>
        <begin position="28"/>
        <end position="221"/>
    </location>
</feature>
<feature type="signal peptide" evidence="2">
    <location>
        <begin position="1"/>
        <end position="27"/>
    </location>
</feature>
<keyword evidence="1" id="KW-0472">Membrane</keyword>
<name>A0A840XQS7_9PROT</name>
<keyword evidence="2" id="KW-0732">Signal</keyword>
<evidence type="ECO:0000256" key="2">
    <source>
        <dbReference type="SAM" id="SignalP"/>
    </source>
</evidence>
<feature type="transmembrane region" description="Helical" evidence="1">
    <location>
        <begin position="196"/>
        <end position="216"/>
    </location>
</feature>
<protein>
    <recommendedName>
        <fullName evidence="3">Ice-binding protein C-terminal domain-containing protein</fullName>
    </recommendedName>
</protein>
<reference evidence="4 5" key="1">
    <citation type="submission" date="2020-08" db="EMBL/GenBank/DDBJ databases">
        <title>Genomic Encyclopedia of Type Strains, Phase IV (KMG-IV): sequencing the most valuable type-strain genomes for metagenomic binning, comparative biology and taxonomic classification.</title>
        <authorList>
            <person name="Goeker M."/>
        </authorList>
    </citation>
    <scope>NUCLEOTIDE SEQUENCE [LARGE SCALE GENOMIC DNA]</scope>
    <source>
        <strain evidence="4 5">DSM 25895</strain>
    </source>
</reference>
<keyword evidence="5" id="KW-1185">Reference proteome</keyword>
<dbReference type="AlphaFoldDB" id="A0A840XQS7"/>
<gene>
    <name evidence="4" type="ORF">FHS88_003068</name>
</gene>
<dbReference type="InterPro" id="IPR013424">
    <property type="entry name" value="Ice-binding_C"/>
</dbReference>
<evidence type="ECO:0000313" key="5">
    <source>
        <dbReference type="Proteomes" id="UP000562254"/>
    </source>
</evidence>
<dbReference type="EMBL" id="JACIJE010000009">
    <property type="protein sequence ID" value="MBB5690925.1"/>
    <property type="molecule type" value="Genomic_DNA"/>
</dbReference>
<dbReference type="NCBIfam" id="TIGR02595">
    <property type="entry name" value="PEP_CTERM"/>
    <property type="match status" value="1"/>
</dbReference>
<keyword evidence="1" id="KW-0812">Transmembrane</keyword>
<dbReference type="Proteomes" id="UP000562254">
    <property type="component" value="Unassembled WGS sequence"/>
</dbReference>